<dbReference type="Gene3D" id="3.90.550.10">
    <property type="entry name" value="Spore Coat Polysaccharide Biosynthesis Protein SpsA, Chain A"/>
    <property type="match status" value="1"/>
</dbReference>
<evidence type="ECO:0000256" key="3">
    <source>
        <dbReference type="ARBA" id="ARBA00022968"/>
    </source>
</evidence>
<dbReference type="OrthoDB" id="2405412at2759"/>
<dbReference type="GO" id="GO:0000032">
    <property type="term" value="P:cell wall mannoprotein biosynthetic process"/>
    <property type="evidence" value="ECO:0007669"/>
    <property type="project" value="TreeGrafter"/>
</dbReference>
<evidence type="ECO:0000256" key="4">
    <source>
        <dbReference type="ARBA" id="ARBA00022989"/>
    </source>
</evidence>
<evidence type="ECO:0000256" key="8">
    <source>
        <dbReference type="SAM" id="Phobius"/>
    </source>
</evidence>
<dbReference type="InterPro" id="IPR052086">
    <property type="entry name" value="Mannan_Polymerase_Subunit"/>
</dbReference>
<name>A0A1E4TAE3_9ASCO</name>
<evidence type="ECO:0000256" key="2">
    <source>
        <dbReference type="ARBA" id="ARBA00022692"/>
    </source>
</evidence>
<dbReference type="PANTHER" id="PTHR43083:SF6">
    <property type="entry name" value="MANNAN POLYMERASE COMPLEXES SUBUNIT MNN9"/>
    <property type="match status" value="1"/>
</dbReference>
<dbReference type="GO" id="GO:0018279">
    <property type="term" value="P:protein N-linked glycosylation via asparagine"/>
    <property type="evidence" value="ECO:0007669"/>
    <property type="project" value="EnsemblFungi"/>
</dbReference>
<evidence type="ECO:0000256" key="5">
    <source>
        <dbReference type="ARBA" id="ARBA00023034"/>
    </source>
</evidence>
<dbReference type="AlphaFoldDB" id="A0A1E4TAE3"/>
<accession>A0A1E4TAE3</accession>
<keyword evidence="4 8" id="KW-1133">Transmembrane helix</keyword>
<sequence length="356" mass="40987">MSTQYWNTRKRLGKVHRIILYIAVAACCFVLLSKFGYTGKTSNVGVRDRTEFGSRISPKSVIRRHNLNKLKSTPNAAKNKERVLLISPMVRFEPAYWQNLLSLKYPRDLIDVVFILPRDNDGRDTEDKLRKAVADIQMNPPQTRFGKVTILREDFQNRVAQDEKSRHKFEAQKERRSAMARARNSALFTNLKPDVSWVLWLDTDIVETPATLIEDLTAHNKSIIAPNVHQKYRENGKILSRPYDFNNWIDSQEAQNLAATLGDDEILLEGYAELPTYRTLMAHLYDPAQDPKIEIELDGVGGAVLLVKAEVHRDGAMFPTFPFYHLIETEGFAKMAKRLNYQPYGLPHYLVFHINE</sequence>
<dbReference type="GO" id="GO:0000009">
    <property type="term" value="F:alpha-1,6-mannosyltransferase activity"/>
    <property type="evidence" value="ECO:0007669"/>
    <property type="project" value="EnsemblFungi"/>
</dbReference>
<evidence type="ECO:0000256" key="7">
    <source>
        <dbReference type="ARBA" id="ARBA00037964"/>
    </source>
</evidence>
<keyword evidence="9" id="KW-0808">Transferase</keyword>
<reference evidence="10" key="1">
    <citation type="submission" date="2016-02" db="EMBL/GenBank/DDBJ databases">
        <title>Comparative genomics of biotechnologically important yeasts.</title>
        <authorList>
            <consortium name="DOE Joint Genome Institute"/>
            <person name="Riley R."/>
            <person name="Haridas S."/>
            <person name="Wolfe K.H."/>
            <person name="Lopes M.R."/>
            <person name="Hittinger C.T."/>
            <person name="Goker M."/>
            <person name="Salamov A."/>
            <person name="Wisecaver J."/>
            <person name="Long T.M."/>
            <person name="Aerts A.L."/>
            <person name="Barry K."/>
            <person name="Choi C."/>
            <person name="Clum A."/>
            <person name="Coughlan A.Y."/>
            <person name="Deshpande S."/>
            <person name="Douglass A.P."/>
            <person name="Hanson S.J."/>
            <person name="Klenk H.-P."/>
            <person name="Labutti K."/>
            <person name="Lapidus A."/>
            <person name="Lindquist E."/>
            <person name="Lipzen A."/>
            <person name="Meier-Kolthoff J.P."/>
            <person name="Ohm R.A."/>
            <person name="Otillar R.P."/>
            <person name="Pangilinan J."/>
            <person name="Peng Y."/>
            <person name="Rokas A."/>
            <person name="Rosa C.A."/>
            <person name="Scheuner C."/>
            <person name="Sibirny A.A."/>
            <person name="Slot J.C."/>
            <person name="Stielow J.B."/>
            <person name="Sun H."/>
            <person name="Kurtzman C.P."/>
            <person name="Blackwell M."/>
            <person name="Jeffries T.W."/>
            <person name="Grigoriev I.V."/>
        </authorList>
    </citation>
    <scope>NUCLEOTIDE SEQUENCE [LARGE SCALE GENOMIC DNA]</scope>
    <source>
        <strain evidence="10">NRRL Y-17796</strain>
    </source>
</reference>
<dbReference type="Pfam" id="PF03452">
    <property type="entry name" value="Anp1"/>
    <property type="match status" value="1"/>
</dbReference>
<dbReference type="GO" id="GO:0005801">
    <property type="term" value="C:cis-Golgi network"/>
    <property type="evidence" value="ECO:0007669"/>
    <property type="project" value="EnsemblFungi"/>
</dbReference>
<dbReference type="EMBL" id="KV453843">
    <property type="protein sequence ID" value="ODV88720.1"/>
    <property type="molecule type" value="Genomic_DNA"/>
</dbReference>
<gene>
    <name evidence="9" type="ORF">CANCADRAFT_127969</name>
</gene>
<keyword evidence="2 8" id="KW-0812">Transmembrane</keyword>
<comment type="subcellular location">
    <subcellularLocation>
        <location evidence="1">Golgi apparatus membrane</location>
        <topology evidence="1">Single-pass type II membrane protein</topology>
    </subcellularLocation>
</comment>
<keyword evidence="6 8" id="KW-0472">Membrane</keyword>
<dbReference type="InterPro" id="IPR029044">
    <property type="entry name" value="Nucleotide-diphossugar_trans"/>
</dbReference>
<keyword evidence="3" id="KW-0735">Signal-anchor</keyword>
<evidence type="ECO:0000256" key="1">
    <source>
        <dbReference type="ARBA" id="ARBA00004323"/>
    </source>
</evidence>
<evidence type="ECO:0000313" key="10">
    <source>
        <dbReference type="Proteomes" id="UP000095023"/>
    </source>
</evidence>
<evidence type="ECO:0000313" key="9">
    <source>
        <dbReference type="EMBL" id="ODV88720.1"/>
    </source>
</evidence>
<evidence type="ECO:0000256" key="6">
    <source>
        <dbReference type="ARBA" id="ARBA00023136"/>
    </source>
</evidence>
<dbReference type="PANTHER" id="PTHR43083">
    <property type="entry name" value="MANNAN POLYMERASE II"/>
    <property type="match status" value="1"/>
</dbReference>
<dbReference type="GO" id="GO:0140497">
    <property type="term" value="C:mannan polymerase II complex"/>
    <property type="evidence" value="ECO:0007669"/>
    <property type="project" value="EnsemblFungi"/>
</dbReference>
<keyword evidence="5" id="KW-0333">Golgi apparatus</keyword>
<proteinExistence type="inferred from homology"/>
<feature type="transmembrane region" description="Helical" evidence="8">
    <location>
        <begin position="18"/>
        <end position="37"/>
    </location>
</feature>
<protein>
    <submittedName>
        <fullName evidence="9">Glycosyltransferase family 62 protein</fullName>
    </submittedName>
</protein>
<dbReference type="FunFam" id="3.90.550.10:FF:000017">
    <property type="entry name" value="Mannan polymerase II complex ANP1 subunit"/>
    <property type="match status" value="1"/>
</dbReference>
<keyword evidence="10" id="KW-1185">Reference proteome</keyword>
<comment type="similarity">
    <text evidence="7">Belongs to the ANP1/MMN9/VAN1 family.</text>
</comment>
<dbReference type="Proteomes" id="UP000095023">
    <property type="component" value="Unassembled WGS sequence"/>
</dbReference>
<organism evidence="9 10">
    <name type="scientific">Tortispora caseinolytica NRRL Y-17796</name>
    <dbReference type="NCBI Taxonomy" id="767744"/>
    <lineage>
        <taxon>Eukaryota</taxon>
        <taxon>Fungi</taxon>
        <taxon>Dikarya</taxon>
        <taxon>Ascomycota</taxon>
        <taxon>Saccharomycotina</taxon>
        <taxon>Trigonopsidomycetes</taxon>
        <taxon>Trigonopsidales</taxon>
        <taxon>Trigonopsidaceae</taxon>
        <taxon>Tortispora</taxon>
    </lineage>
</organism>